<name>A0A132B792_MOLSC</name>
<dbReference type="Proteomes" id="UP000070700">
    <property type="component" value="Unassembled WGS sequence"/>
</dbReference>
<gene>
    <name evidence="2" type="ORF">LY89DRAFT_789096</name>
</gene>
<feature type="signal peptide" evidence="1">
    <location>
        <begin position="1"/>
        <end position="16"/>
    </location>
</feature>
<dbReference type="OrthoDB" id="3928002at2759"/>
<dbReference type="PANTHER" id="PTHR38049">
    <property type="entry name" value="RICIN B LECTIN DOMAIN-CONTAINING PROTEIN"/>
    <property type="match status" value="1"/>
</dbReference>
<evidence type="ECO:0000313" key="3">
    <source>
        <dbReference type="Proteomes" id="UP000070700"/>
    </source>
</evidence>
<accession>A0A132B792</accession>
<evidence type="ECO:0000313" key="2">
    <source>
        <dbReference type="EMBL" id="KUJ08276.1"/>
    </source>
</evidence>
<keyword evidence="3" id="KW-1185">Reference proteome</keyword>
<reference evidence="2 3" key="1">
    <citation type="submission" date="2015-10" db="EMBL/GenBank/DDBJ databases">
        <title>Full genome of DAOMC 229536 Phialocephala scopiformis, a fungal endophyte of spruce producing the potent anti-insectan compound rugulosin.</title>
        <authorList>
            <consortium name="DOE Joint Genome Institute"/>
            <person name="Walker A.K."/>
            <person name="Frasz S.L."/>
            <person name="Seifert K.A."/>
            <person name="Miller J.D."/>
            <person name="Mondo S.J."/>
            <person name="Labutti K."/>
            <person name="Lipzen A."/>
            <person name="Dockter R."/>
            <person name="Kennedy M."/>
            <person name="Grigoriev I.V."/>
            <person name="Spatafora J.W."/>
        </authorList>
    </citation>
    <scope>NUCLEOTIDE SEQUENCE [LARGE SCALE GENOMIC DNA]</scope>
    <source>
        <strain evidence="2 3">CBS 120377</strain>
    </source>
</reference>
<dbReference type="KEGG" id="psco:LY89DRAFT_789096"/>
<dbReference type="GeneID" id="28832946"/>
<dbReference type="PANTHER" id="PTHR38049:SF2">
    <property type="entry name" value="RICIN B LECTIN DOMAIN-CONTAINING PROTEIN"/>
    <property type="match status" value="1"/>
</dbReference>
<dbReference type="EMBL" id="KQ947436">
    <property type="protein sequence ID" value="KUJ08276.1"/>
    <property type="molecule type" value="Genomic_DNA"/>
</dbReference>
<proteinExistence type="predicted"/>
<dbReference type="AlphaFoldDB" id="A0A132B792"/>
<sequence>MTSMLIALLTAPALLATQEAITQGQKKDRREEHRARRSALIVSCVDASPLSLEIDHRQVALKNSKLFIKTDPCDTSLHPFGGYYLPYPDAGYEGLVSTITDVAPVLNWIYVDKETYEVKYGVKADAHPNITGPFNCTRQDKRLTLEEWEGFVAVKVEEGENAGMWELYYDKDDDLLAGKLGSGRKILEVELVRWEKKVRKGKPLGDMR</sequence>
<keyword evidence="1" id="KW-0732">Signal</keyword>
<feature type="chain" id="PRO_5007287937" evidence="1">
    <location>
        <begin position="17"/>
        <end position="208"/>
    </location>
</feature>
<evidence type="ECO:0000256" key="1">
    <source>
        <dbReference type="SAM" id="SignalP"/>
    </source>
</evidence>
<protein>
    <submittedName>
        <fullName evidence="2">Uncharacterized protein</fullName>
    </submittedName>
</protein>
<dbReference type="InParanoid" id="A0A132B792"/>
<dbReference type="RefSeq" id="XP_018062631.1">
    <property type="nucleotide sequence ID" value="XM_018223220.1"/>
</dbReference>
<organism evidence="2 3">
    <name type="scientific">Mollisia scopiformis</name>
    <name type="common">Conifer needle endophyte fungus</name>
    <name type="synonym">Phialocephala scopiformis</name>
    <dbReference type="NCBI Taxonomy" id="149040"/>
    <lineage>
        <taxon>Eukaryota</taxon>
        <taxon>Fungi</taxon>
        <taxon>Dikarya</taxon>
        <taxon>Ascomycota</taxon>
        <taxon>Pezizomycotina</taxon>
        <taxon>Leotiomycetes</taxon>
        <taxon>Helotiales</taxon>
        <taxon>Mollisiaceae</taxon>
        <taxon>Mollisia</taxon>
    </lineage>
</organism>